<evidence type="ECO:0000256" key="6">
    <source>
        <dbReference type="SAM" id="Phobius"/>
    </source>
</evidence>
<feature type="transmembrane region" description="Helical" evidence="6">
    <location>
        <begin position="195"/>
        <end position="218"/>
    </location>
</feature>
<dbReference type="RefSeq" id="WP_066920001.1">
    <property type="nucleotide sequence ID" value="NZ_CP011971.1"/>
</dbReference>
<dbReference type="PATRIC" id="fig|465721.4.peg.1567"/>
<feature type="transmembrane region" description="Helical" evidence="6">
    <location>
        <begin position="105"/>
        <end position="125"/>
    </location>
</feature>
<keyword evidence="4 6" id="KW-1133">Transmembrane helix</keyword>
<feature type="transmembrane region" description="Helical" evidence="6">
    <location>
        <begin position="168"/>
        <end position="189"/>
    </location>
</feature>
<dbReference type="InterPro" id="IPR050833">
    <property type="entry name" value="Poly_Biosynth_Transport"/>
</dbReference>
<dbReference type="AlphaFoldDB" id="A0A127F940"/>
<dbReference type="OrthoDB" id="9127589at2"/>
<dbReference type="GO" id="GO:0005886">
    <property type="term" value="C:plasma membrane"/>
    <property type="evidence" value="ECO:0007669"/>
    <property type="project" value="UniProtKB-SubCell"/>
</dbReference>
<evidence type="ECO:0000313" key="7">
    <source>
        <dbReference type="EMBL" id="AMN46923.1"/>
    </source>
</evidence>
<protein>
    <recommendedName>
        <fullName evidence="9">Polysaccharide biosynthesis protein C-terminal domain-containing protein</fullName>
    </recommendedName>
</protein>
<feature type="transmembrane region" description="Helical" evidence="6">
    <location>
        <begin position="239"/>
        <end position="261"/>
    </location>
</feature>
<evidence type="ECO:0000313" key="8">
    <source>
        <dbReference type="Proteomes" id="UP000070250"/>
    </source>
</evidence>
<reference evidence="7 8" key="1">
    <citation type="submission" date="2015-06" db="EMBL/GenBank/DDBJ databases">
        <title>A Comprehensive Approach to Explore the Metabolic and Phylogenetic Diversity of Bacterial Steroid Degradation in the Environment: Testosterone as an Example.</title>
        <authorList>
            <person name="Yang F.-C."/>
            <person name="Chen Y.-L."/>
            <person name="Yu C.-P."/>
            <person name="Tang S.-L."/>
            <person name="Wang P.-H."/>
            <person name="Ismail W."/>
            <person name="Wang C.-H."/>
            <person name="Yang C.-Y."/>
            <person name="Chiang Y.-R."/>
        </authorList>
    </citation>
    <scope>NUCLEOTIDE SEQUENCE [LARGE SCALE GENOMIC DNA]</scope>
    <source>
        <strain evidence="7 8">DSM 18526</strain>
    </source>
</reference>
<dbReference type="PANTHER" id="PTHR30250:SF11">
    <property type="entry name" value="O-ANTIGEN TRANSPORTER-RELATED"/>
    <property type="match status" value="1"/>
</dbReference>
<proteinExistence type="predicted"/>
<feature type="transmembrane region" description="Helical" evidence="6">
    <location>
        <begin position="319"/>
        <end position="345"/>
    </location>
</feature>
<feature type="transmembrane region" description="Helical" evidence="6">
    <location>
        <begin position="414"/>
        <end position="435"/>
    </location>
</feature>
<dbReference type="Pfam" id="PF01943">
    <property type="entry name" value="Polysacc_synt"/>
    <property type="match status" value="1"/>
</dbReference>
<feature type="transmembrane region" description="Helical" evidence="6">
    <location>
        <begin position="387"/>
        <end position="408"/>
    </location>
</feature>
<name>A0A127F940_STEDE</name>
<accession>A0A127F940</accession>
<dbReference type="Proteomes" id="UP000070250">
    <property type="component" value="Chromosome"/>
</dbReference>
<organism evidence="7 8">
    <name type="scientific">Steroidobacter denitrificans</name>
    <dbReference type="NCBI Taxonomy" id="465721"/>
    <lineage>
        <taxon>Bacteria</taxon>
        <taxon>Pseudomonadati</taxon>
        <taxon>Pseudomonadota</taxon>
        <taxon>Gammaproteobacteria</taxon>
        <taxon>Steroidobacterales</taxon>
        <taxon>Steroidobacteraceae</taxon>
        <taxon>Steroidobacter</taxon>
    </lineage>
</organism>
<feature type="transmembrane region" description="Helical" evidence="6">
    <location>
        <begin position="137"/>
        <end position="161"/>
    </location>
</feature>
<feature type="transmembrane region" description="Helical" evidence="6">
    <location>
        <begin position="59"/>
        <end position="84"/>
    </location>
</feature>
<evidence type="ECO:0000256" key="4">
    <source>
        <dbReference type="ARBA" id="ARBA00022989"/>
    </source>
</evidence>
<sequence length="447" mass="46878">MNTLIASVRSRVRASPVAYRLAIGATWSMAGAVAERVVTFASSVVIVRLLGKESFGSLAILQSTLSMVGVCAGLGLGVTATKYVAELKERDPQRLGRILTLTHRVALASGLSIAGILAAGSGFIGTHILNMPGEADLLALSALAVLFNTLQSYQSGALIGFEAMRKNTLAGVYTALLSVPMSVSLTYSYGLAGAVWGLVLSSLVRWVISGVMLADCLGSWRIPRICRGWASEWRSIRDFAAPALLSTMMVMPVHWICHAMLINTPQGKEQMAVLGVVNQWYYALLLLPMAAGRIVLPVLTQTLAVQTPANKGSKAGANVLRLGMLANAAIVAPFAVALGVGAPFIMKLYGDSFAAEWPVLAVTVVTASLVAIQMPVGSILAASGRMWLGAVMNLGWAAVYVTGSWLLLDNGAMGIAAALLGAYIIHALWTFAFAARQLRFGGGDSGG</sequence>
<evidence type="ECO:0000256" key="5">
    <source>
        <dbReference type="ARBA" id="ARBA00023136"/>
    </source>
</evidence>
<gene>
    <name evidence="7" type="ORF">ACG33_07400</name>
</gene>
<keyword evidence="3 6" id="KW-0812">Transmembrane</keyword>
<dbReference type="PANTHER" id="PTHR30250">
    <property type="entry name" value="PST FAMILY PREDICTED COLANIC ACID TRANSPORTER"/>
    <property type="match status" value="1"/>
</dbReference>
<dbReference type="InterPro" id="IPR002797">
    <property type="entry name" value="Polysacc_synth"/>
</dbReference>
<comment type="subcellular location">
    <subcellularLocation>
        <location evidence="1">Cell membrane</location>
        <topology evidence="1">Multi-pass membrane protein</topology>
    </subcellularLocation>
</comment>
<keyword evidence="8" id="KW-1185">Reference proteome</keyword>
<feature type="transmembrane region" description="Helical" evidence="6">
    <location>
        <begin position="281"/>
        <end position="299"/>
    </location>
</feature>
<evidence type="ECO:0000256" key="1">
    <source>
        <dbReference type="ARBA" id="ARBA00004651"/>
    </source>
</evidence>
<evidence type="ECO:0008006" key="9">
    <source>
        <dbReference type="Google" id="ProtNLM"/>
    </source>
</evidence>
<dbReference type="KEGG" id="sdf:ACG33_07400"/>
<feature type="transmembrane region" description="Helical" evidence="6">
    <location>
        <begin position="21"/>
        <end position="47"/>
    </location>
</feature>
<evidence type="ECO:0000256" key="3">
    <source>
        <dbReference type="ARBA" id="ARBA00022692"/>
    </source>
</evidence>
<dbReference type="STRING" id="465721.ACG33_07400"/>
<feature type="transmembrane region" description="Helical" evidence="6">
    <location>
        <begin position="357"/>
        <end position="380"/>
    </location>
</feature>
<dbReference type="EMBL" id="CP011971">
    <property type="protein sequence ID" value="AMN46923.1"/>
    <property type="molecule type" value="Genomic_DNA"/>
</dbReference>
<keyword evidence="2" id="KW-1003">Cell membrane</keyword>
<evidence type="ECO:0000256" key="2">
    <source>
        <dbReference type="ARBA" id="ARBA00022475"/>
    </source>
</evidence>
<keyword evidence="5 6" id="KW-0472">Membrane</keyword>